<feature type="compositionally biased region" description="Polar residues" evidence="6">
    <location>
        <begin position="774"/>
        <end position="792"/>
    </location>
</feature>
<evidence type="ECO:0000256" key="4">
    <source>
        <dbReference type="ARBA" id="ARBA00023163"/>
    </source>
</evidence>
<feature type="region of interest" description="Disordered" evidence="6">
    <location>
        <begin position="838"/>
        <end position="857"/>
    </location>
</feature>
<feature type="compositionally biased region" description="Polar residues" evidence="6">
    <location>
        <begin position="682"/>
        <end position="693"/>
    </location>
</feature>
<dbReference type="GO" id="GO:0006351">
    <property type="term" value="P:DNA-templated transcription"/>
    <property type="evidence" value="ECO:0007669"/>
    <property type="project" value="InterPro"/>
</dbReference>
<feature type="domain" description="Xylanolytic transcriptional activator regulatory" evidence="7">
    <location>
        <begin position="298"/>
        <end position="372"/>
    </location>
</feature>
<evidence type="ECO:0000256" key="3">
    <source>
        <dbReference type="ARBA" id="ARBA00023015"/>
    </source>
</evidence>
<gene>
    <name evidence="8" type="ORF">C1H76_9490</name>
</gene>
<dbReference type="AlphaFoldDB" id="A0A4U7AQ80"/>
<keyword evidence="4" id="KW-0804">Transcription</keyword>
<feature type="compositionally biased region" description="Basic and acidic residues" evidence="6">
    <location>
        <begin position="156"/>
        <end position="165"/>
    </location>
</feature>
<dbReference type="Pfam" id="PF04082">
    <property type="entry name" value="Fungal_trans"/>
    <property type="match status" value="1"/>
</dbReference>
<protein>
    <submittedName>
        <fullName evidence="8">Fungal specific transcription factor domain-containing protein 79</fullName>
    </submittedName>
</protein>
<feature type="region of interest" description="Disordered" evidence="6">
    <location>
        <begin position="117"/>
        <end position="174"/>
    </location>
</feature>
<sequence>MAATAPEGGVVQMQRPIERLPVRRLSNEPKEAMNCKSCRKRKVRIDIAAEAEAPSHTCPRSNAIASDLRAKLAKSSTWNAYMVRHVSVAIHAVPKKRGPKTDVLEALLKRVNGLEKRLKDDDKPTSPNEAKVDTSPTARTTKSSSTEGSSSKRKQSRSENVRPKPEPQTPSLANHQTLPFANTVQQFPQPVATHKDALLDLYFERLHGKPYYILDEAATRQRFNAGQLPANILDSIHAVAARYGQHLLGSYNTAIRLSDECCNRARMSLNSDEPTIENLQTSLLLANAFFQAGKGKKSYMLLSSAISMALALGLHRELPSTFRIPLAEREGRRKLFWTCYLMDRFTASGSKRPSLIGDESIQLRLPAWPADGASMYQEGPFFANGSNLPMAAGNTGGRIGHSTYASLIEITRILGITNRYLAAGGVKGDSHFPWHSQSNLSRIRQDLEVWAGSNQEVFMAVKSLFAQPESLTIVLARLVYHLIHCLIYRPFLPVDLIELAGTEQHQPWQLEATNLCFLHANAIANLVEVGKACSVMDWPAFVGYCLCTAGTIHVHGAHYVGRDGDFFARSAEFLSREMSQLNEIRMYYAGVQHQRETLQTVYGCHSQLVKSLASNPMRFSPVFQMEDFFDRYPGQYIDGAHVILSDVPVEQFHETLPAYNGMHQQNRSWNLSAAEMSSFMPATSLPQLSSSMAPSKKRRRTNDESQPPTSAIPTTENANHIMSDPDQPGEAAAQSSLPTPTECPEPTATADQQTLTQNPFSPNFSFSPWPASFLNSPAEQRQTLPPQPNYQFNGHMDQAFTFGYQDKETPGGISNNGSLPSESDKDPFLSLLEQLAENENSQQGGPSDLDFFLRGQS</sequence>
<feature type="compositionally biased region" description="Low complexity" evidence="6">
    <location>
        <begin position="738"/>
        <end position="750"/>
    </location>
</feature>
<evidence type="ECO:0000259" key="7">
    <source>
        <dbReference type="SMART" id="SM00906"/>
    </source>
</evidence>
<evidence type="ECO:0000256" key="1">
    <source>
        <dbReference type="ARBA" id="ARBA00004123"/>
    </source>
</evidence>
<keyword evidence="5" id="KW-0539">Nucleus</keyword>
<keyword evidence="2" id="KW-0479">Metal-binding</keyword>
<name>A0A4U7AQ80_9PEZI</name>
<dbReference type="PANTHER" id="PTHR47338:SF4">
    <property type="entry name" value="ZN(II)2CYS6 TRANSCRIPTION FACTOR (EUROFUNG)"/>
    <property type="match status" value="1"/>
</dbReference>
<keyword evidence="3" id="KW-0805">Transcription regulation</keyword>
<comment type="subcellular location">
    <subcellularLocation>
        <location evidence="1">Nucleus</location>
    </subcellularLocation>
</comment>
<evidence type="ECO:0000256" key="6">
    <source>
        <dbReference type="SAM" id="MobiDB-lite"/>
    </source>
</evidence>
<dbReference type="EMBL" id="PTQR01000128">
    <property type="protein sequence ID" value="TKX18700.1"/>
    <property type="molecule type" value="Genomic_DNA"/>
</dbReference>
<evidence type="ECO:0000313" key="9">
    <source>
        <dbReference type="Proteomes" id="UP000308133"/>
    </source>
</evidence>
<feature type="compositionally biased region" description="Polar residues" evidence="6">
    <location>
        <begin position="812"/>
        <end position="821"/>
    </location>
</feature>
<evidence type="ECO:0000313" key="8">
    <source>
        <dbReference type="EMBL" id="TKX18700.1"/>
    </source>
</evidence>
<accession>A0A4U7AQ80</accession>
<comment type="caution">
    <text evidence="8">The sequence shown here is derived from an EMBL/GenBank/DDBJ whole genome shotgun (WGS) entry which is preliminary data.</text>
</comment>
<feature type="compositionally biased region" description="Low complexity" evidence="6">
    <location>
        <begin position="759"/>
        <end position="773"/>
    </location>
</feature>
<dbReference type="SMART" id="SM00906">
    <property type="entry name" value="Fungal_trans"/>
    <property type="match status" value="1"/>
</dbReference>
<dbReference type="GO" id="GO:0000981">
    <property type="term" value="F:DNA-binding transcription factor activity, RNA polymerase II-specific"/>
    <property type="evidence" value="ECO:0007669"/>
    <property type="project" value="InterPro"/>
</dbReference>
<reference evidence="8 9" key="1">
    <citation type="submission" date="2018-02" db="EMBL/GenBank/DDBJ databases">
        <title>Draft genome sequences of Elsinoe sp., causing black scab on jojoba.</title>
        <authorList>
            <person name="Stodart B."/>
            <person name="Jeffress S."/>
            <person name="Ash G."/>
            <person name="Arun Chinnappa K."/>
        </authorList>
    </citation>
    <scope>NUCLEOTIDE SEQUENCE [LARGE SCALE GENOMIC DNA]</scope>
    <source>
        <strain evidence="8 9">Hillstone_2</strain>
    </source>
</reference>
<proteinExistence type="predicted"/>
<dbReference type="GO" id="GO:0008270">
    <property type="term" value="F:zinc ion binding"/>
    <property type="evidence" value="ECO:0007669"/>
    <property type="project" value="InterPro"/>
</dbReference>
<organism evidence="8 9">
    <name type="scientific">Elsinoe australis</name>
    <dbReference type="NCBI Taxonomy" id="40998"/>
    <lineage>
        <taxon>Eukaryota</taxon>
        <taxon>Fungi</taxon>
        <taxon>Dikarya</taxon>
        <taxon>Ascomycota</taxon>
        <taxon>Pezizomycotina</taxon>
        <taxon>Dothideomycetes</taxon>
        <taxon>Dothideomycetidae</taxon>
        <taxon>Myriangiales</taxon>
        <taxon>Elsinoaceae</taxon>
        <taxon>Elsinoe</taxon>
    </lineage>
</organism>
<dbReference type="GO" id="GO:0003677">
    <property type="term" value="F:DNA binding"/>
    <property type="evidence" value="ECO:0007669"/>
    <property type="project" value="InterPro"/>
</dbReference>
<feature type="compositionally biased region" description="Polar residues" evidence="6">
    <location>
        <begin position="704"/>
        <end position="720"/>
    </location>
</feature>
<dbReference type="Proteomes" id="UP000308133">
    <property type="component" value="Unassembled WGS sequence"/>
</dbReference>
<feature type="region of interest" description="Disordered" evidence="6">
    <location>
        <begin position="682"/>
        <end position="827"/>
    </location>
</feature>
<dbReference type="GO" id="GO:0005634">
    <property type="term" value="C:nucleus"/>
    <property type="evidence" value="ECO:0007669"/>
    <property type="project" value="UniProtKB-SubCell"/>
</dbReference>
<dbReference type="PANTHER" id="PTHR47338">
    <property type="entry name" value="ZN(II)2CYS6 TRANSCRIPTION FACTOR (EUROFUNG)-RELATED"/>
    <property type="match status" value="1"/>
</dbReference>
<evidence type="ECO:0000256" key="2">
    <source>
        <dbReference type="ARBA" id="ARBA00022723"/>
    </source>
</evidence>
<evidence type="ECO:0000256" key="5">
    <source>
        <dbReference type="ARBA" id="ARBA00023242"/>
    </source>
</evidence>
<feature type="compositionally biased region" description="Low complexity" evidence="6">
    <location>
        <begin position="140"/>
        <end position="149"/>
    </location>
</feature>
<dbReference type="CDD" id="cd12148">
    <property type="entry name" value="fungal_TF_MHR"/>
    <property type="match status" value="1"/>
</dbReference>
<dbReference type="InterPro" id="IPR007219">
    <property type="entry name" value="XnlR_reg_dom"/>
</dbReference>
<dbReference type="InterPro" id="IPR050815">
    <property type="entry name" value="TF_fung"/>
</dbReference>